<feature type="compositionally biased region" description="Low complexity" evidence="10">
    <location>
        <begin position="1637"/>
        <end position="1654"/>
    </location>
</feature>
<feature type="region of interest" description="Disordered" evidence="10">
    <location>
        <begin position="1637"/>
        <end position="1724"/>
    </location>
</feature>
<evidence type="ECO:0000256" key="7">
    <source>
        <dbReference type="ARBA" id="ARBA00022574"/>
    </source>
</evidence>
<dbReference type="InterPro" id="IPR036322">
    <property type="entry name" value="WD40_repeat_dom_sf"/>
</dbReference>
<gene>
    <name evidence="13" type="ORF">TCAL_03771</name>
</gene>
<dbReference type="InterPro" id="IPR000664">
    <property type="entry name" value="Lethal2_giant"/>
</dbReference>
<dbReference type="GO" id="GO:0005096">
    <property type="term" value="F:GTPase activator activity"/>
    <property type="evidence" value="ECO:0007669"/>
    <property type="project" value="TreeGrafter"/>
</dbReference>
<feature type="compositionally biased region" description="Basic and acidic residues" evidence="10">
    <location>
        <begin position="1305"/>
        <end position="1322"/>
    </location>
</feature>
<keyword evidence="9" id="KW-0472">Membrane</keyword>
<protein>
    <submittedName>
        <fullName evidence="13">Uncharacterized protein</fullName>
    </submittedName>
</protein>
<dbReference type="STRING" id="6832.A0A553NU59"/>
<feature type="region of interest" description="Disordered" evidence="10">
    <location>
        <begin position="1549"/>
        <end position="1592"/>
    </location>
</feature>
<dbReference type="PANTHER" id="PTHR10241:SF29">
    <property type="entry name" value="LETHAL(2) GIANT LARVAE PROTEIN"/>
    <property type="match status" value="1"/>
</dbReference>
<dbReference type="InterPro" id="IPR013577">
    <property type="entry name" value="LLGL2"/>
</dbReference>
<dbReference type="Pfam" id="PF08366">
    <property type="entry name" value="LLGL"/>
    <property type="match status" value="1"/>
</dbReference>
<feature type="compositionally biased region" description="Polar residues" evidence="10">
    <location>
        <begin position="1704"/>
        <end position="1724"/>
    </location>
</feature>
<evidence type="ECO:0000256" key="6">
    <source>
        <dbReference type="ARBA" id="ARBA00022553"/>
    </source>
</evidence>
<feature type="compositionally biased region" description="Basic and acidic residues" evidence="10">
    <location>
        <begin position="1549"/>
        <end position="1559"/>
    </location>
</feature>
<feature type="compositionally biased region" description="Basic and acidic residues" evidence="10">
    <location>
        <begin position="1668"/>
        <end position="1678"/>
    </location>
</feature>
<evidence type="ECO:0000256" key="10">
    <source>
        <dbReference type="SAM" id="MobiDB-lite"/>
    </source>
</evidence>
<feature type="compositionally biased region" description="Polar residues" evidence="10">
    <location>
        <begin position="1655"/>
        <end position="1664"/>
    </location>
</feature>
<dbReference type="GO" id="GO:0005886">
    <property type="term" value="C:plasma membrane"/>
    <property type="evidence" value="ECO:0007669"/>
    <property type="project" value="TreeGrafter"/>
</dbReference>
<dbReference type="InterPro" id="IPR001680">
    <property type="entry name" value="WD40_rpt"/>
</dbReference>
<evidence type="ECO:0000256" key="4">
    <source>
        <dbReference type="ARBA" id="ARBA00022483"/>
    </source>
</evidence>
<dbReference type="OMA" id="THMTHIS"/>
<feature type="region of interest" description="Disordered" evidence="10">
    <location>
        <begin position="968"/>
        <end position="993"/>
    </location>
</feature>
<keyword evidence="7" id="KW-0853">WD repeat</keyword>
<evidence type="ECO:0000313" key="14">
    <source>
        <dbReference type="Proteomes" id="UP000318571"/>
    </source>
</evidence>
<keyword evidence="4" id="KW-0268">Exocytosis</keyword>
<sequence length="1724" mass="191368">MPQPAHQSQSQSMSNLHNHRMLKFIWSKGHQPNAERLRIQKDLFGFHKEVQHGFPNKPAAMAWDGELKLLAIATKHGALRVVGQPGVEFIGEHEQDQPVSKMIFIPGQGRLVTLTEDNFLHLWEINGTEITEKSSTHLDGRLKRVSVMCHDSIHNMVLLGTEGGNIYQLKLEIFTISENIIYQDIVMKGAPEDFKVNPGAVEGLLIQPNESERILIGYARGLIVLWDRKSSVASQTYVTSQQLESLAWRNDGSQFISSHNDGSFVIWSTQGNGEPLEPPNTPYGPYPCKSISKILWAHQNGSTWVVFSGGMPRASYGDKFSVSVMMGEDKHQVFDLSSKVVEFELFYDEESTNRPAGIFVLTEEELVTIDLATDSWPVFHAPYLNSIHASAITALIQVSNVSECVFTKLKEMGEAERKDKVSDREWPVNGGVVPEKSNKDASCHDLLVTGHEDGSVKLWSCGDSALALLLSVKTNKFFVGDELDEPFEEDEDEEEWPPFRRIGLYDPYSDDPRLAIKKLAFCRQSGRLLVGGTAGQVLVCELQDQAVEAKMLPIKVDLVTEKEGFAWKGHAALTIRTNEIKMEPGYQPSCVIQVSPPASINSLVSSKEWELAAIGTAHGLRNIDKKRPGVPTDPIKKELTYAKTRNDPVRIVPAFNRSINSSDSSSGVVSNAPKTAKQLSYHWRKIQDHTRSGRYHRTTPTSVSVTRAEQIDLIKAKRLMDSTTQTELPELKTDKKSKNDRFLELPDWYWTGFDGVPNSIQWPEKAQWKTLRSKSLQSMKSLDSTLKISQSVNDFRKKARLFHRKSVDNSESGDTRSTSRFQEGLSKIRGTGRRASQNPTTGKPIETVADSQNLRRQSLPRGNGMKTSRCANLAQCRRGSIADQVEERSSQYNRNTVKRHVIQQLQKSFSKMAEDDPQPSIVKESGPQVRWNGSVISKSTTISHFDDIEDISQPFKRPSINRRELLRDFSKDRESTSPSPQAELNEEPARRPKLQLQRSFTYESFVNVPKKTSGTKLGWKLPKMLLPLTLEANRGRANKKNLEKMWGQTYTGMCNRASVLNHVIQQAQQEELEVKPIHWSKDTENASIAEFRKKTKSSDSSDMYLGLSNQFYHVSRDCVDSSSEDLPLSSFQSGINKQFPPMMKARVHEIKFSKDVVLQSLNCASSVRLNLRTRSIEALNHGHLGRSSFVLGQSPFQPSRKSIIAPPSPSNIPRLIKRDSVLTNSADYLNLDFDEHLIYSVGEPEEDSYGLQYGGASLTLENMHVLNNLLRGRADRCTQVNFFPSCPPFSHPHENDPFSSCSRSESPESRPVERQVEARSGSEDGLGSMVRCLHFANTFIANPQTLSATLWAGTNSGQILVFLITLPGSEKRSSVKSSAILGKEIQLKHKAPVIAIEVLDAGGVPVHESNPDGAPAPHKVLIASEEQFKTFLLPTLKPSGKYKLTAHEGARIRKIGFTTFKSRADSNYMENCLMCLTNQGDISIHSLPEMRRQIQTNCVKKEDVIAISSFVFAPTGEAFYSCSSSELQRVSVAAGRIVRPSGYLQLAEDARPVAKEEKSAPASTTVDKPEEAPTIPAAPSPGDPHNDTTMSEVSGDITLDSVKDHTMSSISEHTSTVVSSSSSLTISRTVQVSESKTITTASSSGTAISTESTTKPTSPVNGENPTPEVHELADDLTHMTHISLDDPVEPDPEDIDPLAPLASMESTGSEFPSMISTTSEVQSV</sequence>
<feature type="region of interest" description="Disordered" evidence="10">
    <location>
        <begin position="1294"/>
        <end position="1323"/>
    </location>
</feature>
<dbReference type="GO" id="GO:0019905">
    <property type="term" value="F:syntaxin binding"/>
    <property type="evidence" value="ECO:0007669"/>
    <property type="project" value="TreeGrafter"/>
</dbReference>
<evidence type="ECO:0000313" key="13">
    <source>
        <dbReference type="EMBL" id="TRY68946.1"/>
    </source>
</evidence>
<feature type="compositionally biased region" description="Acidic residues" evidence="10">
    <location>
        <begin position="1686"/>
        <end position="1696"/>
    </location>
</feature>
<evidence type="ECO:0000256" key="5">
    <source>
        <dbReference type="ARBA" id="ARBA00022490"/>
    </source>
</evidence>
<dbReference type="SUPFAM" id="SSF50978">
    <property type="entry name" value="WD40 repeat-like"/>
    <property type="match status" value="1"/>
</dbReference>
<dbReference type="InterPro" id="IPR013905">
    <property type="entry name" value="Lgl_C_dom"/>
</dbReference>
<feature type="region of interest" description="Disordered" evidence="10">
    <location>
        <begin position="806"/>
        <end position="867"/>
    </location>
</feature>
<feature type="domain" description="Lethal giant larvae homologue 2" evidence="11">
    <location>
        <begin position="280"/>
        <end position="377"/>
    </location>
</feature>
<proteinExistence type="inferred from homology"/>
<keyword evidence="14" id="KW-1185">Reference proteome</keyword>
<dbReference type="GO" id="GO:0051294">
    <property type="term" value="P:establishment of spindle orientation"/>
    <property type="evidence" value="ECO:0007669"/>
    <property type="project" value="TreeGrafter"/>
</dbReference>
<accession>A0A553NU59</accession>
<comment type="caution">
    <text evidence="13">The sequence shown here is derived from an EMBL/GenBank/DDBJ whole genome shotgun (WGS) entry which is preliminary data.</text>
</comment>
<evidence type="ECO:0000259" key="12">
    <source>
        <dbReference type="Pfam" id="PF08596"/>
    </source>
</evidence>
<dbReference type="PANTHER" id="PTHR10241">
    <property type="entry name" value="LETHAL 2 GIANT LARVAE PROTEIN"/>
    <property type="match status" value="1"/>
</dbReference>
<dbReference type="GO" id="GO:0045159">
    <property type="term" value="F:myosin II binding"/>
    <property type="evidence" value="ECO:0007669"/>
    <property type="project" value="TreeGrafter"/>
</dbReference>
<comment type="subcellular location">
    <subcellularLocation>
        <location evidence="2">Cytoplasm</location>
    </subcellularLocation>
    <subcellularLocation>
        <location evidence="1">Endomembrane system</location>
    </subcellularLocation>
</comment>
<comment type="similarity">
    <text evidence="3">Belongs to the WD repeat L(2)GL family.</text>
</comment>
<dbReference type="GO" id="GO:0032878">
    <property type="term" value="P:regulation of establishment or maintenance of cell polarity"/>
    <property type="evidence" value="ECO:0007669"/>
    <property type="project" value="TreeGrafter"/>
</dbReference>
<keyword evidence="8" id="KW-0677">Repeat</keyword>
<keyword evidence="6" id="KW-0597">Phosphoprotein</keyword>
<evidence type="ECO:0000256" key="2">
    <source>
        <dbReference type="ARBA" id="ARBA00004496"/>
    </source>
</evidence>
<dbReference type="GO" id="GO:0030864">
    <property type="term" value="C:cortical actin cytoskeleton"/>
    <property type="evidence" value="ECO:0007669"/>
    <property type="project" value="TreeGrafter"/>
</dbReference>
<dbReference type="Pfam" id="PF08596">
    <property type="entry name" value="Lgl_C"/>
    <property type="match status" value="1"/>
</dbReference>
<dbReference type="GO" id="GO:0012505">
    <property type="term" value="C:endomembrane system"/>
    <property type="evidence" value="ECO:0007669"/>
    <property type="project" value="UniProtKB-SubCell"/>
</dbReference>
<feature type="domain" description="Lethal giant larvae (Lgl)-like C-terminal" evidence="12">
    <location>
        <begin position="1332"/>
        <end position="1537"/>
    </location>
</feature>
<reference evidence="13 14" key="1">
    <citation type="journal article" date="2018" name="Nat. Ecol. Evol.">
        <title>Genomic signatures of mitonuclear coevolution across populations of Tigriopus californicus.</title>
        <authorList>
            <person name="Barreto F.S."/>
            <person name="Watson E.T."/>
            <person name="Lima T.G."/>
            <person name="Willett C.S."/>
            <person name="Edmands S."/>
            <person name="Li W."/>
            <person name="Burton R.S."/>
        </authorList>
    </citation>
    <scope>NUCLEOTIDE SEQUENCE [LARGE SCALE GENOMIC DNA]</scope>
    <source>
        <strain evidence="13 14">San Diego</strain>
    </source>
</reference>
<dbReference type="GO" id="GO:0006887">
    <property type="term" value="P:exocytosis"/>
    <property type="evidence" value="ECO:0007669"/>
    <property type="project" value="UniProtKB-KW"/>
</dbReference>
<organism evidence="13 14">
    <name type="scientific">Tigriopus californicus</name>
    <name type="common">Marine copepod</name>
    <dbReference type="NCBI Taxonomy" id="6832"/>
    <lineage>
        <taxon>Eukaryota</taxon>
        <taxon>Metazoa</taxon>
        <taxon>Ecdysozoa</taxon>
        <taxon>Arthropoda</taxon>
        <taxon>Crustacea</taxon>
        <taxon>Multicrustacea</taxon>
        <taxon>Hexanauplia</taxon>
        <taxon>Copepoda</taxon>
        <taxon>Harpacticoida</taxon>
        <taxon>Harpacticidae</taxon>
        <taxon>Tigriopus</taxon>
    </lineage>
</organism>
<evidence type="ECO:0000256" key="9">
    <source>
        <dbReference type="ARBA" id="ARBA00023136"/>
    </source>
</evidence>
<evidence type="ECO:0000259" key="11">
    <source>
        <dbReference type="Pfam" id="PF08366"/>
    </source>
</evidence>
<dbReference type="PRINTS" id="PR00962">
    <property type="entry name" value="LETHAL2GIANT"/>
</dbReference>
<evidence type="ECO:0000256" key="8">
    <source>
        <dbReference type="ARBA" id="ARBA00022737"/>
    </source>
</evidence>
<dbReference type="EMBL" id="VCGU01000010">
    <property type="protein sequence ID" value="TRY68946.1"/>
    <property type="molecule type" value="Genomic_DNA"/>
</dbReference>
<feature type="compositionally biased region" description="Polar residues" evidence="10">
    <location>
        <begin position="809"/>
        <end position="821"/>
    </location>
</feature>
<evidence type="ECO:0000256" key="1">
    <source>
        <dbReference type="ARBA" id="ARBA00004308"/>
    </source>
</evidence>
<dbReference type="SMART" id="SM00320">
    <property type="entry name" value="WD40"/>
    <property type="match status" value="5"/>
</dbReference>
<name>A0A553NU59_TIGCA</name>
<dbReference type="GO" id="GO:0008593">
    <property type="term" value="P:regulation of Notch signaling pathway"/>
    <property type="evidence" value="ECO:0007669"/>
    <property type="project" value="TreeGrafter"/>
</dbReference>
<keyword evidence="5" id="KW-0963">Cytoplasm</keyword>
<dbReference type="Proteomes" id="UP000318571">
    <property type="component" value="Chromosome 1"/>
</dbReference>
<dbReference type="GO" id="GO:0030866">
    <property type="term" value="P:cortical actin cytoskeleton organization"/>
    <property type="evidence" value="ECO:0007669"/>
    <property type="project" value="TreeGrafter"/>
</dbReference>
<dbReference type="Gene3D" id="2.130.10.10">
    <property type="entry name" value="YVTN repeat-like/Quinoprotein amine dehydrogenase"/>
    <property type="match status" value="2"/>
</dbReference>
<evidence type="ECO:0000256" key="3">
    <source>
        <dbReference type="ARBA" id="ARBA00008070"/>
    </source>
</evidence>
<dbReference type="GO" id="GO:0006893">
    <property type="term" value="P:Golgi to plasma membrane transport"/>
    <property type="evidence" value="ECO:0007669"/>
    <property type="project" value="TreeGrafter"/>
</dbReference>
<dbReference type="InterPro" id="IPR015943">
    <property type="entry name" value="WD40/YVTN_repeat-like_dom_sf"/>
</dbReference>